<sequence length="103" mass="12125">MCHKTLLYRRRYGKSRLLEHVRTLWERPVKKCKLCDFKASSARKVIYHHKNTHPNQPYSGVLSTESKEDLDDLLKLWQQCFPGTSEYKYIGGPLPSTRKSICQ</sequence>
<evidence type="ECO:0000313" key="2">
    <source>
        <dbReference type="Proteomes" id="UP001176961"/>
    </source>
</evidence>
<name>A0AA36GK34_CYLNA</name>
<dbReference type="InterPro" id="IPR053360">
    <property type="entry name" value="Zinc_finger_domain"/>
</dbReference>
<reference evidence="1" key="1">
    <citation type="submission" date="2023-07" db="EMBL/GenBank/DDBJ databases">
        <authorList>
            <consortium name="CYATHOMIX"/>
        </authorList>
    </citation>
    <scope>NUCLEOTIDE SEQUENCE</scope>
    <source>
        <strain evidence="1">N/A</strain>
    </source>
</reference>
<organism evidence="1 2">
    <name type="scientific">Cylicocyclus nassatus</name>
    <name type="common">Nematode worm</name>
    <dbReference type="NCBI Taxonomy" id="53992"/>
    <lineage>
        <taxon>Eukaryota</taxon>
        <taxon>Metazoa</taxon>
        <taxon>Ecdysozoa</taxon>
        <taxon>Nematoda</taxon>
        <taxon>Chromadorea</taxon>
        <taxon>Rhabditida</taxon>
        <taxon>Rhabditina</taxon>
        <taxon>Rhabditomorpha</taxon>
        <taxon>Strongyloidea</taxon>
        <taxon>Strongylidae</taxon>
        <taxon>Cylicocyclus</taxon>
    </lineage>
</organism>
<protein>
    <recommendedName>
        <fullName evidence="3">C2H2-type domain-containing protein</fullName>
    </recommendedName>
</protein>
<keyword evidence="2" id="KW-1185">Reference proteome</keyword>
<evidence type="ECO:0008006" key="3">
    <source>
        <dbReference type="Google" id="ProtNLM"/>
    </source>
</evidence>
<dbReference type="AlphaFoldDB" id="A0AA36GK34"/>
<comment type="caution">
    <text evidence="1">The sequence shown here is derived from an EMBL/GenBank/DDBJ whole genome shotgun (WGS) entry which is preliminary data.</text>
</comment>
<dbReference type="EMBL" id="CATQJL010000112">
    <property type="protein sequence ID" value="CAJ0593873.1"/>
    <property type="molecule type" value="Genomic_DNA"/>
</dbReference>
<proteinExistence type="predicted"/>
<dbReference type="Proteomes" id="UP001176961">
    <property type="component" value="Unassembled WGS sequence"/>
</dbReference>
<evidence type="ECO:0000313" key="1">
    <source>
        <dbReference type="EMBL" id="CAJ0593873.1"/>
    </source>
</evidence>
<gene>
    <name evidence="1" type="ORF">CYNAS_LOCUS5856</name>
</gene>
<dbReference type="PANTHER" id="PTHR36945">
    <property type="entry name" value="HIGH INCIDENCE OF MALES (INCREASED X CHROMOSOME LOSS)-RELATED-RELATED"/>
    <property type="match status" value="1"/>
</dbReference>
<accession>A0AA36GK34</accession>
<dbReference type="PANTHER" id="PTHR36945:SF1">
    <property type="entry name" value="ZINC FINGER PROTEIN C02F5.12-RELATED"/>
    <property type="match status" value="1"/>
</dbReference>